<evidence type="ECO:0000256" key="2">
    <source>
        <dbReference type="ARBA" id="ARBA00022630"/>
    </source>
</evidence>
<dbReference type="AlphaFoldDB" id="A0A5C6CXP5"/>
<name>A0A5C6CXP5_9BACT</name>
<dbReference type="SUPFAM" id="SSF51905">
    <property type="entry name" value="FAD/NAD(P)-binding domain"/>
    <property type="match status" value="1"/>
</dbReference>
<feature type="domain" description="External alternative NADH-ubiquinone oxidoreductase-like C-terminal" evidence="5">
    <location>
        <begin position="67"/>
        <end position="110"/>
    </location>
</feature>
<dbReference type="InterPro" id="IPR051169">
    <property type="entry name" value="NADH-Q_oxidoreductase"/>
</dbReference>
<evidence type="ECO:0000259" key="5">
    <source>
        <dbReference type="Pfam" id="PF22366"/>
    </source>
</evidence>
<dbReference type="InterPro" id="IPR054585">
    <property type="entry name" value="NDH2-like_C"/>
</dbReference>
<dbReference type="Proteomes" id="UP000318437">
    <property type="component" value="Unassembled WGS sequence"/>
</dbReference>
<keyword evidence="2" id="KW-0285">Flavoprotein</keyword>
<dbReference type="EC" id="1.6.99.3" evidence="6"/>
<evidence type="ECO:0000313" key="7">
    <source>
        <dbReference type="Proteomes" id="UP000318437"/>
    </source>
</evidence>
<comment type="cofactor">
    <cofactor evidence="1">
        <name>FAD</name>
        <dbReference type="ChEBI" id="CHEBI:57692"/>
    </cofactor>
</comment>
<dbReference type="Pfam" id="PF22366">
    <property type="entry name" value="NDH2_C"/>
    <property type="match status" value="1"/>
</dbReference>
<comment type="caution">
    <text evidence="6">The sequence shown here is derived from an EMBL/GenBank/DDBJ whole genome shotgun (WGS) entry which is preliminary data.</text>
</comment>
<dbReference type="GO" id="GO:0003955">
    <property type="term" value="F:NAD(P)H dehydrogenase (quinone) activity"/>
    <property type="evidence" value="ECO:0007669"/>
    <property type="project" value="TreeGrafter"/>
</dbReference>
<sequence>MLVNELLRAADIPNLWAIWDCAAVPKAENRFAPPMAQHAVRQARICADNIVAELTGQALTPFRFQSLGSLASLGRRSAVAEAMGDSLSGFIAWIMWRAIYLTKFPVWDRKIRILGIGS</sequence>
<gene>
    <name evidence="6" type="primary">ndh_1</name>
    <name evidence="6" type="ORF">Pla144_16220</name>
</gene>
<organism evidence="6 7">
    <name type="scientific">Bythopirellula polymerisocia</name>
    <dbReference type="NCBI Taxonomy" id="2528003"/>
    <lineage>
        <taxon>Bacteria</taxon>
        <taxon>Pseudomonadati</taxon>
        <taxon>Planctomycetota</taxon>
        <taxon>Planctomycetia</taxon>
        <taxon>Pirellulales</taxon>
        <taxon>Lacipirellulaceae</taxon>
        <taxon>Bythopirellula</taxon>
    </lineage>
</organism>
<dbReference type="InterPro" id="IPR036188">
    <property type="entry name" value="FAD/NAD-bd_sf"/>
</dbReference>
<evidence type="ECO:0000313" key="6">
    <source>
        <dbReference type="EMBL" id="TWU28334.1"/>
    </source>
</evidence>
<dbReference type="Gene3D" id="3.50.50.100">
    <property type="match status" value="1"/>
</dbReference>
<evidence type="ECO:0000256" key="1">
    <source>
        <dbReference type="ARBA" id="ARBA00001974"/>
    </source>
</evidence>
<proteinExistence type="predicted"/>
<protein>
    <submittedName>
        <fullName evidence="6">NADH dehydrogenase</fullName>
        <ecNumber evidence="6">1.6.99.3</ecNumber>
    </submittedName>
</protein>
<dbReference type="PANTHER" id="PTHR42913:SF3">
    <property type="entry name" value="64 KDA MITOCHONDRIAL NADH DEHYDROGENASE (EUROFUNG)"/>
    <property type="match status" value="1"/>
</dbReference>
<keyword evidence="3" id="KW-0274">FAD</keyword>
<reference evidence="6 7" key="1">
    <citation type="submission" date="2019-02" db="EMBL/GenBank/DDBJ databases">
        <title>Deep-cultivation of Planctomycetes and their phenomic and genomic characterization uncovers novel biology.</title>
        <authorList>
            <person name="Wiegand S."/>
            <person name="Jogler M."/>
            <person name="Boedeker C."/>
            <person name="Pinto D."/>
            <person name="Vollmers J."/>
            <person name="Rivas-Marin E."/>
            <person name="Kohn T."/>
            <person name="Peeters S.H."/>
            <person name="Heuer A."/>
            <person name="Rast P."/>
            <person name="Oberbeckmann S."/>
            <person name="Bunk B."/>
            <person name="Jeske O."/>
            <person name="Meyerdierks A."/>
            <person name="Storesund J.E."/>
            <person name="Kallscheuer N."/>
            <person name="Luecker S."/>
            <person name="Lage O.M."/>
            <person name="Pohl T."/>
            <person name="Merkel B.J."/>
            <person name="Hornburger P."/>
            <person name="Mueller R.-W."/>
            <person name="Bruemmer F."/>
            <person name="Labrenz M."/>
            <person name="Spormann A.M."/>
            <person name="Op Den Camp H."/>
            <person name="Overmann J."/>
            <person name="Amann R."/>
            <person name="Jetten M.S.M."/>
            <person name="Mascher T."/>
            <person name="Medema M.H."/>
            <person name="Devos D.P."/>
            <person name="Kaster A.-K."/>
            <person name="Ovreas L."/>
            <person name="Rohde M."/>
            <person name="Galperin M.Y."/>
            <person name="Jogler C."/>
        </authorList>
    </citation>
    <scope>NUCLEOTIDE SEQUENCE [LARGE SCALE GENOMIC DNA]</scope>
    <source>
        <strain evidence="6 7">Pla144</strain>
    </source>
</reference>
<dbReference type="GO" id="GO:0019646">
    <property type="term" value="P:aerobic electron transport chain"/>
    <property type="evidence" value="ECO:0007669"/>
    <property type="project" value="TreeGrafter"/>
</dbReference>
<keyword evidence="4 6" id="KW-0560">Oxidoreductase</keyword>
<dbReference type="OrthoDB" id="9781621at2"/>
<keyword evidence="7" id="KW-1185">Reference proteome</keyword>
<dbReference type="RefSeq" id="WP_146449688.1">
    <property type="nucleotide sequence ID" value="NZ_SJPS01000002.1"/>
</dbReference>
<dbReference type="EMBL" id="SJPS01000002">
    <property type="protein sequence ID" value="TWU28334.1"/>
    <property type="molecule type" value="Genomic_DNA"/>
</dbReference>
<accession>A0A5C6CXP5</accession>
<evidence type="ECO:0000256" key="3">
    <source>
        <dbReference type="ARBA" id="ARBA00022827"/>
    </source>
</evidence>
<evidence type="ECO:0000256" key="4">
    <source>
        <dbReference type="ARBA" id="ARBA00023002"/>
    </source>
</evidence>
<dbReference type="PANTHER" id="PTHR42913">
    <property type="entry name" value="APOPTOSIS-INDUCING FACTOR 1"/>
    <property type="match status" value="1"/>
</dbReference>